<dbReference type="EMBL" id="BGZK01001363">
    <property type="protein sequence ID" value="GBP78251.1"/>
    <property type="molecule type" value="Genomic_DNA"/>
</dbReference>
<evidence type="ECO:0000256" key="1">
    <source>
        <dbReference type="SAM" id="MobiDB-lite"/>
    </source>
</evidence>
<name>A0A4C1YP57_EUMVA</name>
<evidence type="ECO:0000313" key="3">
    <source>
        <dbReference type="Proteomes" id="UP000299102"/>
    </source>
</evidence>
<feature type="compositionally biased region" description="Basic and acidic residues" evidence="1">
    <location>
        <begin position="11"/>
        <end position="42"/>
    </location>
</feature>
<dbReference type="AlphaFoldDB" id="A0A4C1YP57"/>
<sequence length="143" mass="17262">MRACTHAEIYTNRERKTQRERQREKDRERKTGRERQRERERERDYQLYFVLDNKGRRFKAADAEKYFIEKMQTTKIEIFHFKPRPNISWRPGPVAGEKPRGPVKFSSSMTLLTYRHVLGSSNLNNTRMVIDFSFDLKEFLVVS</sequence>
<organism evidence="2 3">
    <name type="scientific">Eumeta variegata</name>
    <name type="common">Bagworm moth</name>
    <name type="synonym">Eumeta japonica</name>
    <dbReference type="NCBI Taxonomy" id="151549"/>
    <lineage>
        <taxon>Eukaryota</taxon>
        <taxon>Metazoa</taxon>
        <taxon>Ecdysozoa</taxon>
        <taxon>Arthropoda</taxon>
        <taxon>Hexapoda</taxon>
        <taxon>Insecta</taxon>
        <taxon>Pterygota</taxon>
        <taxon>Neoptera</taxon>
        <taxon>Endopterygota</taxon>
        <taxon>Lepidoptera</taxon>
        <taxon>Glossata</taxon>
        <taxon>Ditrysia</taxon>
        <taxon>Tineoidea</taxon>
        <taxon>Psychidae</taxon>
        <taxon>Oiketicinae</taxon>
        <taxon>Eumeta</taxon>
    </lineage>
</organism>
<accession>A0A4C1YP57</accession>
<feature type="region of interest" description="Disordered" evidence="1">
    <location>
        <begin position="1"/>
        <end position="42"/>
    </location>
</feature>
<dbReference type="Proteomes" id="UP000299102">
    <property type="component" value="Unassembled WGS sequence"/>
</dbReference>
<keyword evidence="3" id="KW-1185">Reference proteome</keyword>
<evidence type="ECO:0000313" key="2">
    <source>
        <dbReference type="EMBL" id="GBP78251.1"/>
    </source>
</evidence>
<proteinExistence type="predicted"/>
<gene>
    <name evidence="2" type="ORF">EVAR_66282_1</name>
</gene>
<protein>
    <submittedName>
        <fullName evidence="2">Uncharacterized protein</fullName>
    </submittedName>
</protein>
<reference evidence="2 3" key="1">
    <citation type="journal article" date="2019" name="Commun. Biol.">
        <title>The bagworm genome reveals a unique fibroin gene that provides high tensile strength.</title>
        <authorList>
            <person name="Kono N."/>
            <person name="Nakamura H."/>
            <person name="Ohtoshi R."/>
            <person name="Tomita M."/>
            <person name="Numata K."/>
            <person name="Arakawa K."/>
        </authorList>
    </citation>
    <scope>NUCLEOTIDE SEQUENCE [LARGE SCALE GENOMIC DNA]</scope>
</reference>
<comment type="caution">
    <text evidence="2">The sequence shown here is derived from an EMBL/GenBank/DDBJ whole genome shotgun (WGS) entry which is preliminary data.</text>
</comment>